<sequence>MSFIYSKFIGHANVSLVSSRRLMNLTIVRAMSTRESVDAVQKLKTAVESYRASHFPEELPSRCRKHIICAADAESFQTGDISTNGLHKVLDNIGLSNQVTKEDVMLIINTHGAREAHSEITIPVNDMLDILS</sequence>
<gene>
    <name evidence="1" type="ORF">CTEN210_08163</name>
</gene>
<accession>A0AAD3CT22</accession>
<protein>
    <submittedName>
        <fullName evidence="1">Uncharacterized protein</fullName>
    </submittedName>
</protein>
<comment type="caution">
    <text evidence="1">The sequence shown here is derived from an EMBL/GenBank/DDBJ whole genome shotgun (WGS) entry which is preliminary data.</text>
</comment>
<dbReference type="AlphaFoldDB" id="A0AAD3CT22"/>
<reference evidence="1 2" key="1">
    <citation type="journal article" date="2021" name="Sci. Rep.">
        <title>The genome of the diatom Chaetoceros tenuissimus carries an ancient integrated fragment of an extant virus.</title>
        <authorList>
            <person name="Hongo Y."/>
            <person name="Kimura K."/>
            <person name="Takaki Y."/>
            <person name="Yoshida Y."/>
            <person name="Baba S."/>
            <person name="Kobayashi G."/>
            <person name="Nagasaki K."/>
            <person name="Hano T."/>
            <person name="Tomaru Y."/>
        </authorList>
    </citation>
    <scope>NUCLEOTIDE SEQUENCE [LARGE SCALE GENOMIC DNA]</scope>
    <source>
        <strain evidence="1 2">NIES-3715</strain>
    </source>
</reference>
<evidence type="ECO:0000313" key="2">
    <source>
        <dbReference type="Proteomes" id="UP001054902"/>
    </source>
</evidence>
<name>A0AAD3CT22_9STRA</name>
<proteinExistence type="predicted"/>
<dbReference type="Proteomes" id="UP001054902">
    <property type="component" value="Unassembled WGS sequence"/>
</dbReference>
<organism evidence="1 2">
    <name type="scientific">Chaetoceros tenuissimus</name>
    <dbReference type="NCBI Taxonomy" id="426638"/>
    <lineage>
        <taxon>Eukaryota</taxon>
        <taxon>Sar</taxon>
        <taxon>Stramenopiles</taxon>
        <taxon>Ochrophyta</taxon>
        <taxon>Bacillariophyta</taxon>
        <taxon>Coscinodiscophyceae</taxon>
        <taxon>Chaetocerotophycidae</taxon>
        <taxon>Chaetocerotales</taxon>
        <taxon>Chaetocerotaceae</taxon>
        <taxon>Chaetoceros</taxon>
    </lineage>
</organism>
<keyword evidence="2" id="KW-1185">Reference proteome</keyword>
<dbReference type="EMBL" id="BLLK01000045">
    <property type="protein sequence ID" value="GFH51687.1"/>
    <property type="molecule type" value="Genomic_DNA"/>
</dbReference>
<evidence type="ECO:0000313" key="1">
    <source>
        <dbReference type="EMBL" id="GFH51687.1"/>
    </source>
</evidence>